<feature type="region of interest" description="Disordered" evidence="1">
    <location>
        <begin position="1"/>
        <end position="26"/>
    </location>
</feature>
<organism evidence="2 3">
    <name type="scientific">Agaricus bisporus var. burnettii</name>
    <dbReference type="NCBI Taxonomy" id="192524"/>
    <lineage>
        <taxon>Eukaryota</taxon>
        <taxon>Fungi</taxon>
        <taxon>Dikarya</taxon>
        <taxon>Basidiomycota</taxon>
        <taxon>Agaricomycotina</taxon>
        <taxon>Agaricomycetes</taxon>
        <taxon>Agaricomycetidae</taxon>
        <taxon>Agaricales</taxon>
        <taxon>Agaricineae</taxon>
        <taxon>Agaricaceae</taxon>
        <taxon>Agaricus</taxon>
    </lineage>
</organism>
<reference evidence="2 3" key="1">
    <citation type="journal article" name="Sci. Rep.">
        <title>Telomere-to-telomere assembled and centromere annotated genomes of the two main subspecies of the button mushroom Agaricus bisporus reveal especially polymorphic chromosome ends.</title>
        <authorList>
            <person name="Sonnenberg A.S.M."/>
            <person name="Sedaghat-Telgerd N."/>
            <person name="Lavrijssen B."/>
            <person name="Ohm R.A."/>
            <person name="Hendrickx P.M."/>
            <person name="Scholtmeijer K."/>
            <person name="Baars J.J.P."/>
            <person name="van Peer A."/>
        </authorList>
    </citation>
    <scope>NUCLEOTIDE SEQUENCE [LARGE SCALE GENOMIC DNA]</scope>
    <source>
        <strain evidence="2 3">H119_p4</strain>
    </source>
</reference>
<name>A0A8H7C3Y5_AGABI</name>
<comment type="caution">
    <text evidence="2">The sequence shown here is derived from an EMBL/GenBank/DDBJ whole genome shotgun (WGS) entry which is preliminary data.</text>
</comment>
<evidence type="ECO:0000256" key="1">
    <source>
        <dbReference type="SAM" id="MobiDB-lite"/>
    </source>
</evidence>
<accession>A0A8H7C3Y5</accession>
<dbReference type="EMBL" id="JABXXO010000013">
    <property type="protein sequence ID" value="KAF7761827.1"/>
    <property type="molecule type" value="Genomic_DNA"/>
</dbReference>
<protein>
    <submittedName>
        <fullName evidence="2">Uncharacterized protein</fullName>
    </submittedName>
</protein>
<dbReference type="Proteomes" id="UP000629468">
    <property type="component" value="Unassembled WGS sequence"/>
</dbReference>
<feature type="compositionally biased region" description="Low complexity" evidence="1">
    <location>
        <begin position="11"/>
        <end position="21"/>
    </location>
</feature>
<evidence type="ECO:0000313" key="2">
    <source>
        <dbReference type="EMBL" id="KAF7761827.1"/>
    </source>
</evidence>
<evidence type="ECO:0000313" key="3">
    <source>
        <dbReference type="Proteomes" id="UP000629468"/>
    </source>
</evidence>
<sequence>MSEVENCPPDTSTTTTTTAASGQGWHFETASPIIDASPSLHIPETAAPPQPLRDLACYATRNPTKPIIKPSHSYQKPVVDKLTKSLKKHLRDESQKSFDDAIRDSIAHRNEEIETLARSHGRTKQYI</sequence>
<gene>
    <name evidence="2" type="ORF">Agabi119p4_9819</name>
</gene>
<proteinExistence type="predicted"/>
<dbReference type="AlphaFoldDB" id="A0A8H7C3Y5"/>